<dbReference type="Gene3D" id="2.10.70.10">
    <property type="entry name" value="Complement Module, domain 1"/>
    <property type="match status" value="3"/>
</dbReference>
<evidence type="ECO:0000313" key="8">
    <source>
        <dbReference type="Ensembl" id="ENSNNAP00000029754.1"/>
    </source>
</evidence>
<name>A0A8C6YMY2_NAJNA</name>
<evidence type="ECO:0000256" key="5">
    <source>
        <dbReference type="PROSITE-ProRule" id="PRU00302"/>
    </source>
</evidence>
<feature type="chain" id="PRO_5034051174" description="Sushi domain-containing protein" evidence="6">
    <location>
        <begin position="27"/>
        <end position="262"/>
    </location>
</feature>
<keyword evidence="1 5" id="KW-0768">Sushi</keyword>
<organism evidence="8 9">
    <name type="scientific">Naja naja</name>
    <name type="common">Indian cobra</name>
    <dbReference type="NCBI Taxonomy" id="35670"/>
    <lineage>
        <taxon>Eukaryota</taxon>
        <taxon>Metazoa</taxon>
        <taxon>Chordata</taxon>
        <taxon>Craniata</taxon>
        <taxon>Vertebrata</taxon>
        <taxon>Euteleostomi</taxon>
        <taxon>Lepidosauria</taxon>
        <taxon>Squamata</taxon>
        <taxon>Bifurcata</taxon>
        <taxon>Unidentata</taxon>
        <taxon>Episquamata</taxon>
        <taxon>Toxicofera</taxon>
        <taxon>Serpentes</taxon>
        <taxon>Colubroidea</taxon>
        <taxon>Elapidae</taxon>
        <taxon>Elapinae</taxon>
        <taxon>Naja</taxon>
    </lineage>
</organism>
<comment type="caution">
    <text evidence="5">Lacks conserved residue(s) required for the propagation of feature annotation.</text>
</comment>
<evidence type="ECO:0000256" key="6">
    <source>
        <dbReference type="SAM" id="SignalP"/>
    </source>
</evidence>
<dbReference type="Proteomes" id="UP000694559">
    <property type="component" value="Unplaced"/>
</dbReference>
<dbReference type="Ensembl" id="ENSNNAT00000031217.1">
    <property type="protein sequence ID" value="ENSNNAP00000029754.1"/>
    <property type="gene ID" value="ENSNNAG00000019076.1"/>
</dbReference>
<dbReference type="SMART" id="SM00032">
    <property type="entry name" value="CCP"/>
    <property type="match status" value="3"/>
</dbReference>
<keyword evidence="6" id="KW-0732">Signal</keyword>
<proteinExistence type="predicted"/>
<feature type="domain" description="Sushi" evidence="7">
    <location>
        <begin position="91"/>
        <end position="151"/>
    </location>
</feature>
<evidence type="ECO:0000256" key="2">
    <source>
        <dbReference type="ARBA" id="ARBA00022737"/>
    </source>
</evidence>
<dbReference type="GeneTree" id="ENSGT00940000164219"/>
<feature type="domain" description="Sushi" evidence="7">
    <location>
        <begin position="26"/>
        <end position="90"/>
    </location>
</feature>
<evidence type="ECO:0000256" key="3">
    <source>
        <dbReference type="ARBA" id="ARBA00023157"/>
    </source>
</evidence>
<evidence type="ECO:0000256" key="1">
    <source>
        <dbReference type="ARBA" id="ARBA00022659"/>
    </source>
</evidence>
<keyword evidence="2" id="KW-0677">Repeat</keyword>
<dbReference type="PROSITE" id="PS50923">
    <property type="entry name" value="SUSHI"/>
    <property type="match status" value="3"/>
</dbReference>
<dbReference type="InterPro" id="IPR000436">
    <property type="entry name" value="Sushi_SCR_CCP_dom"/>
</dbReference>
<protein>
    <recommendedName>
        <fullName evidence="7">Sushi domain-containing protein</fullName>
    </recommendedName>
</protein>
<reference evidence="8" key="1">
    <citation type="submission" date="2025-08" db="UniProtKB">
        <authorList>
            <consortium name="Ensembl"/>
        </authorList>
    </citation>
    <scope>IDENTIFICATION</scope>
</reference>
<sequence>MGLSSCSNGVPTVVLVLLFLSSTVLCDCPTPALPPKSRPRGSEALKDSYRTGTVLRLVCIPGYEFIPGARPYLTCSPDGTWTEVTELCQGKRCPVPHLENGKILESGDLRLGERVTLGCNLGYRMIGESTLRCVLRGGEVMWHRELPFCEQIPCHRPATISNGRYDADPTDSYVVGTIIIYRCDADYSLIGNPSITCRVAADGVNGEWNSPPECKKVRCLKSPLPIFRSQRKERRSGKALALGTASRQCLTDGIPRRPLLWE</sequence>
<dbReference type="SUPFAM" id="SSF57535">
    <property type="entry name" value="Complement control module/SCR domain"/>
    <property type="match status" value="3"/>
</dbReference>
<accession>A0A8C6YMY2</accession>
<keyword evidence="3 5" id="KW-1015">Disulfide bond</keyword>
<dbReference type="PANTHER" id="PTHR19325">
    <property type="entry name" value="COMPLEMENT COMPONENT-RELATED SUSHI DOMAIN-CONTAINING"/>
    <property type="match status" value="1"/>
</dbReference>
<dbReference type="CDD" id="cd00033">
    <property type="entry name" value="CCP"/>
    <property type="match status" value="3"/>
</dbReference>
<dbReference type="OMA" id="VKCDLPK"/>
<dbReference type="AlphaFoldDB" id="A0A8C6YMY2"/>
<reference evidence="8" key="2">
    <citation type="submission" date="2025-09" db="UniProtKB">
        <authorList>
            <consortium name="Ensembl"/>
        </authorList>
    </citation>
    <scope>IDENTIFICATION</scope>
</reference>
<evidence type="ECO:0000313" key="9">
    <source>
        <dbReference type="Proteomes" id="UP000694559"/>
    </source>
</evidence>
<feature type="signal peptide" evidence="6">
    <location>
        <begin position="1"/>
        <end position="26"/>
    </location>
</feature>
<dbReference type="Pfam" id="PF00084">
    <property type="entry name" value="Sushi"/>
    <property type="match status" value="3"/>
</dbReference>
<dbReference type="OrthoDB" id="6127264at2759"/>
<dbReference type="PANTHER" id="PTHR19325:SF570">
    <property type="entry name" value="COMPLEMENT COMPONENT 4 BINDING PROTEIN, MEMBRANE"/>
    <property type="match status" value="1"/>
</dbReference>
<evidence type="ECO:0000259" key="7">
    <source>
        <dbReference type="PROSITE" id="PS50923"/>
    </source>
</evidence>
<feature type="disulfide bond" evidence="5">
    <location>
        <begin position="154"/>
        <end position="197"/>
    </location>
</feature>
<evidence type="ECO:0000256" key="4">
    <source>
        <dbReference type="ARBA" id="ARBA00023180"/>
    </source>
</evidence>
<dbReference type="InterPro" id="IPR035976">
    <property type="entry name" value="Sushi/SCR/CCP_sf"/>
</dbReference>
<dbReference type="InterPro" id="IPR050350">
    <property type="entry name" value="Compl-Cell_Adhes-Reg"/>
</dbReference>
<feature type="domain" description="Sushi" evidence="7">
    <location>
        <begin position="152"/>
        <end position="216"/>
    </location>
</feature>
<keyword evidence="4" id="KW-0325">Glycoprotein</keyword>
<keyword evidence="9" id="KW-1185">Reference proteome</keyword>